<dbReference type="PANTHER" id="PTHR11715">
    <property type="entry name" value="GLYCINE CLEAVAGE SYSTEM H PROTEIN"/>
    <property type="match status" value="1"/>
</dbReference>
<feature type="domain" description="Lipoyl-binding" evidence="5">
    <location>
        <begin position="22"/>
        <end position="105"/>
    </location>
</feature>
<evidence type="ECO:0000313" key="6">
    <source>
        <dbReference type="EMBL" id="REG10830.1"/>
    </source>
</evidence>
<evidence type="ECO:0000313" key="7">
    <source>
        <dbReference type="Proteomes" id="UP000256388"/>
    </source>
</evidence>
<sequence length="129" mass="14257">MNTPSNLKYAKTDEWVKLDGSIATIGVSDYAQDQLSDIVFIEFNRETDDKVSKGDALATIESVKAAGDVNSPVSGKVLEVNEGLSDIPETINDDPYEKGWLYKIEVSDPSEMDELMDAAAYEKYCEGRH</sequence>
<dbReference type="PANTHER" id="PTHR11715:SF3">
    <property type="entry name" value="GLYCINE CLEAVAGE SYSTEM H PROTEIN-RELATED"/>
    <property type="match status" value="1"/>
</dbReference>
<dbReference type="NCBIfam" id="TIGR00527">
    <property type="entry name" value="gcvH"/>
    <property type="match status" value="1"/>
</dbReference>
<dbReference type="GO" id="GO:0019464">
    <property type="term" value="P:glycine decarboxylation via glycine cleavage system"/>
    <property type="evidence" value="ECO:0007669"/>
    <property type="project" value="UniProtKB-UniRule"/>
</dbReference>
<evidence type="ECO:0000259" key="5">
    <source>
        <dbReference type="PROSITE" id="PS50968"/>
    </source>
</evidence>
<dbReference type="PROSITE" id="PS50968">
    <property type="entry name" value="BIOTINYL_LIPOYL"/>
    <property type="match status" value="1"/>
</dbReference>
<dbReference type="InterPro" id="IPR011053">
    <property type="entry name" value="Single_hybrid_motif"/>
</dbReference>
<dbReference type="GO" id="GO:0005737">
    <property type="term" value="C:cytoplasm"/>
    <property type="evidence" value="ECO:0007669"/>
    <property type="project" value="TreeGrafter"/>
</dbReference>
<comment type="cofactor">
    <cofactor evidence="3">
        <name>(R)-lipoate</name>
        <dbReference type="ChEBI" id="CHEBI:83088"/>
    </cofactor>
    <text evidence="3">Binds 1 lipoyl cofactor covalently.</text>
</comment>
<comment type="function">
    <text evidence="3">The glycine cleavage system catalyzes the degradation of glycine. The H protein shuttles the methylamine group of glycine from the P protein to the T protein.</text>
</comment>
<organism evidence="6 7">
    <name type="scientific">Pelolinea submarina</name>
    <dbReference type="NCBI Taxonomy" id="913107"/>
    <lineage>
        <taxon>Bacteria</taxon>
        <taxon>Bacillati</taxon>
        <taxon>Chloroflexota</taxon>
        <taxon>Anaerolineae</taxon>
        <taxon>Anaerolineales</taxon>
        <taxon>Anaerolineaceae</taxon>
        <taxon>Pelolinea</taxon>
    </lineage>
</organism>
<comment type="subunit">
    <text evidence="3">The glycine cleavage system is composed of four proteins: P, T, L and H.</text>
</comment>
<comment type="caution">
    <text evidence="6">The sequence shown here is derived from an EMBL/GenBank/DDBJ whole genome shotgun (WGS) entry which is preliminary data.</text>
</comment>
<name>A0A347ZTG4_9CHLR</name>
<proteinExistence type="inferred from homology"/>
<dbReference type="GO" id="GO:0005960">
    <property type="term" value="C:glycine cleavage complex"/>
    <property type="evidence" value="ECO:0007669"/>
    <property type="project" value="InterPro"/>
</dbReference>
<dbReference type="Pfam" id="PF01597">
    <property type="entry name" value="GCV_H"/>
    <property type="match status" value="1"/>
</dbReference>
<keyword evidence="2 3" id="KW-0450">Lipoyl</keyword>
<reference evidence="6 7" key="1">
    <citation type="submission" date="2018-08" db="EMBL/GenBank/DDBJ databases">
        <title>Genomic Encyclopedia of Type Strains, Phase IV (KMG-IV): sequencing the most valuable type-strain genomes for metagenomic binning, comparative biology and taxonomic classification.</title>
        <authorList>
            <person name="Goeker M."/>
        </authorList>
    </citation>
    <scope>NUCLEOTIDE SEQUENCE [LARGE SCALE GENOMIC DNA]</scope>
    <source>
        <strain evidence="6 7">DSM 23923</strain>
    </source>
</reference>
<dbReference type="EMBL" id="QUMS01000001">
    <property type="protein sequence ID" value="REG10830.1"/>
    <property type="molecule type" value="Genomic_DNA"/>
</dbReference>
<dbReference type="GO" id="GO:0009249">
    <property type="term" value="P:protein lipoylation"/>
    <property type="evidence" value="ECO:0007669"/>
    <property type="project" value="TreeGrafter"/>
</dbReference>
<keyword evidence="7" id="KW-1185">Reference proteome</keyword>
<accession>A0A347ZTG4</accession>
<dbReference type="NCBIfam" id="NF002270">
    <property type="entry name" value="PRK01202.1"/>
    <property type="match status" value="1"/>
</dbReference>
<evidence type="ECO:0000256" key="3">
    <source>
        <dbReference type="HAMAP-Rule" id="MF_00272"/>
    </source>
</evidence>
<protein>
    <recommendedName>
        <fullName evidence="3">Glycine cleavage system H protein</fullName>
    </recommendedName>
</protein>
<feature type="modified residue" description="N6-lipoyllysine" evidence="3 4">
    <location>
        <position position="64"/>
    </location>
</feature>
<dbReference type="Proteomes" id="UP000256388">
    <property type="component" value="Unassembled WGS sequence"/>
</dbReference>
<evidence type="ECO:0000256" key="2">
    <source>
        <dbReference type="ARBA" id="ARBA00022823"/>
    </source>
</evidence>
<dbReference type="InterPro" id="IPR003016">
    <property type="entry name" value="2-oxoA_DH_lipoyl-BS"/>
</dbReference>
<evidence type="ECO:0000256" key="4">
    <source>
        <dbReference type="PIRSR" id="PIRSR617453-50"/>
    </source>
</evidence>
<dbReference type="InterPro" id="IPR002930">
    <property type="entry name" value="GCV_H"/>
</dbReference>
<dbReference type="InterPro" id="IPR033753">
    <property type="entry name" value="GCV_H/Fam206"/>
</dbReference>
<dbReference type="SUPFAM" id="SSF51230">
    <property type="entry name" value="Single hybrid motif"/>
    <property type="match status" value="1"/>
</dbReference>
<evidence type="ECO:0000256" key="1">
    <source>
        <dbReference type="ARBA" id="ARBA00009249"/>
    </source>
</evidence>
<dbReference type="InterPro" id="IPR017453">
    <property type="entry name" value="GCV_H_sub"/>
</dbReference>
<dbReference type="PROSITE" id="PS00189">
    <property type="entry name" value="LIPOYL"/>
    <property type="match status" value="1"/>
</dbReference>
<dbReference type="OrthoDB" id="9796712at2"/>
<gene>
    <name evidence="3" type="primary">gcvH</name>
    <name evidence="6" type="ORF">DFR64_0697</name>
</gene>
<dbReference type="RefSeq" id="WP_116223985.1">
    <property type="nucleotide sequence ID" value="NZ_AP018437.1"/>
</dbReference>
<dbReference type="Gene3D" id="2.40.50.100">
    <property type="match status" value="1"/>
</dbReference>
<dbReference type="HAMAP" id="MF_00272">
    <property type="entry name" value="GcvH"/>
    <property type="match status" value="1"/>
</dbReference>
<dbReference type="CDD" id="cd06848">
    <property type="entry name" value="GCS_H"/>
    <property type="match status" value="1"/>
</dbReference>
<comment type="similarity">
    <text evidence="1 3">Belongs to the GcvH family.</text>
</comment>
<dbReference type="AlphaFoldDB" id="A0A347ZTG4"/>
<dbReference type="InterPro" id="IPR000089">
    <property type="entry name" value="Biotin_lipoyl"/>
</dbReference>